<evidence type="ECO:0000313" key="3">
    <source>
        <dbReference type="EMBL" id="CAE6487553.1"/>
    </source>
</evidence>
<dbReference type="PANTHER" id="PTHR46268:SF6">
    <property type="entry name" value="UNIVERSAL STRESS PROTEIN UP12"/>
    <property type="match status" value="1"/>
</dbReference>
<dbReference type="Pfam" id="PF00582">
    <property type="entry name" value="Usp"/>
    <property type="match status" value="1"/>
</dbReference>
<comment type="caution">
    <text evidence="3">The sequence shown here is derived from an EMBL/GenBank/DDBJ whole genome shotgun (WGS) entry which is preliminary data.</text>
</comment>
<accession>A0A812EZ25</accession>
<dbReference type="PIRSF" id="PIRSF006276">
    <property type="entry name" value="UspA"/>
    <property type="match status" value="1"/>
</dbReference>
<dbReference type="Gene3D" id="3.40.50.620">
    <property type="entry name" value="HUPs"/>
    <property type="match status" value="1"/>
</dbReference>
<reference evidence="3" key="1">
    <citation type="submission" date="2021-02" db="EMBL/GenBank/DDBJ databases">
        <authorList>
            <person name="Han P."/>
        </authorList>
    </citation>
    <scope>NUCLEOTIDE SEQUENCE</scope>
    <source>
        <strain evidence="3">Candidatus Nitrosotenuis uzonensis 5A</strain>
    </source>
</reference>
<dbReference type="SUPFAM" id="SSF52402">
    <property type="entry name" value="Adenine nucleotide alpha hydrolases-like"/>
    <property type="match status" value="1"/>
</dbReference>
<dbReference type="CDD" id="cd00293">
    <property type="entry name" value="USP-like"/>
    <property type="match status" value="1"/>
</dbReference>
<dbReference type="Proteomes" id="UP000655759">
    <property type="component" value="Unassembled WGS sequence"/>
</dbReference>
<evidence type="ECO:0000259" key="2">
    <source>
        <dbReference type="Pfam" id="PF00582"/>
    </source>
</evidence>
<proteinExistence type="inferred from homology"/>
<organism evidence="3 4">
    <name type="scientific">Candidatus Nitrosotenuis uzonensis</name>
    <dbReference type="NCBI Taxonomy" id="1407055"/>
    <lineage>
        <taxon>Archaea</taxon>
        <taxon>Nitrososphaerota</taxon>
        <taxon>Candidatus Nitrosotenuis</taxon>
    </lineage>
</organism>
<dbReference type="PANTHER" id="PTHR46268">
    <property type="entry name" value="STRESS RESPONSE PROTEIN NHAX"/>
    <property type="match status" value="1"/>
</dbReference>
<dbReference type="InterPro" id="IPR006016">
    <property type="entry name" value="UspA"/>
</dbReference>
<dbReference type="InterPro" id="IPR006015">
    <property type="entry name" value="Universal_stress_UspA"/>
</dbReference>
<dbReference type="EMBL" id="CAJNAQ010000002">
    <property type="protein sequence ID" value="CAE6487553.1"/>
    <property type="molecule type" value="Genomic_DNA"/>
</dbReference>
<comment type="similarity">
    <text evidence="1">Belongs to the universal stress protein A family.</text>
</comment>
<name>A0A812EZ25_9ARCH</name>
<dbReference type="RefSeq" id="WP_205098074.1">
    <property type="nucleotide sequence ID" value="NZ_CAJNAQ010000002.1"/>
</dbReference>
<evidence type="ECO:0000256" key="1">
    <source>
        <dbReference type="ARBA" id="ARBA00008791"/>
    </source>
</evidence>
<dbReference type="InterPro" id="IPR014729">
    <property type="entry name" value="Rossmann-like_a/b/a_fold"/>
</dbReference>
<evidence type="ECO:0000313" key="4">
    <source>
        <dbReference type="Proteomes" id="UP000655759"/>
    </source>
</evidence>
<feature type="domain" description="UspA" evidence="2">
    <location>
        <begin position="5"/>
        <end position="141"/>
    </location>
</feature>
<gene>
    <name evidence="3" type="ORF">NUZ5A_20334</name>
</gene>
<dbReference type="AlphaFoldDB" id="A0A812EZ25"/>
<protein>
    <submittedName>
        <fullName evidence="3">UspA domain protein</fullName>
    </submittedName>
</protein>
<sequence length="141" mass="15190">MVSGFSKILVCCDGSKYSEAALRHACDLAKKYSSQITLIHVVERTKKSDLLAGGEYTKILRKYAKSSLERAQKIARECGIEPKLVTKEGNIASEVIKFSKSDGTDLIVVGSKGLGAVLQFLLGSVSSKIANHSLCSVLIIK</sequence>
<dbReference type="PRINTS" id="PR01438">
    <property type="entry name" value="UNVRSLSTRESS"/>
</dbReference>